<feature type="compositionally biased region" description="Basic residues" evidence="1">
    <location>
        <begin position="25"/>
        <end position="34"/>
    </location>
</feature>
<dbReference type="Proteomes" id="UP001189429">
    <property type="component" value="Unassembled WGS sequence"/>
</dbReference>
<name>A0ABN9W4T7_9DINO</name>
<dbReference type="EMBL" id="CAUYUJ010018155">
    <property type="protein sequence ID" value="CAK0881121.1"/>
    <property type="molecule type" value="Genomic_DNA"/>
</dbReference>
<gene>
    <name evidence="2" type="ORF">PCOR1329_LOCUS64058</name>
</gene>
<feature type="compositionally biased region" description="Basic residues" evidence="1">
    <location>
        <begin position="8"/>
        <end position="18"/>
    </location>
</feature>
<evidence type="ECO:0000256" key="1">
    <source>
        <dbReference type="SAM" id="MobiDB-lite"/>
    </source>
</evidence>
<feature type="compositionally biased region" description="Low complexity" evidence="1">
    <location>
        <begin position="178"/>
        <end position="195"/>
    </location>
</feature>
<proteinExistence type="predicted"/>
<evidence type="ECO:0000313" key="3">
    <source>
        <dbReference type="Proteomes" id="UP001189429"/>
    </source>
</evidence>
<protein>
    <recommendedName>
        <fullName evidence="4">RING-type E3 ubiquitin transferase</fullName>
    </recommendedName>
</protein>
<feature type="region of interest" description="Disordered" evidence="1">
    <location>
        <begin position="168"/>
        <end position="196"/>
    </location>
</feature>
<organism evidence="2 3">
    <name type="scientific">Prorocentrum cordatum</name>
    <dbReference type="NCBI Taxonomy" id="2364126"/>
    <lineage>
        <taxon>Eukaryota</taxon>
        <taxon>Sar</taxon>
        <taxon>Alveolata</taxon>
        <taxon>Dinophyceae</taxon>
        <taxon>Prorocentrales</taxon>
        <taxon>Prorocentraceae</taxon>
        <taxon>Prorocentrum</taxon>
    </lineage>
</organism>
<sequence length="468" mass="48467">RGQPRASWRGRLRARRPRGSGGGGGRRRLLRGRRGGPPAPSAPARAALLRLRAVRDLRRDGAVRHWVEHASTHDTLPPPVRSTVRQGEPEGDDCVAVETPANSASLQPSQRGAGAEPLDGNDCLEVDSQAARSVASGSRCVAPGTAGDCAVVDPRDACAAPFPGAGLPTPRRKRPRRALGGAAAWPPAGSPPDAGEAAAFADSDVEVCCEFPGSGDLSGPGRGAGALGVSVSAGIPCDLCGAQVPTADFPAHAAAHVSESRGASSSSGAGIAVCSVCGTVVAPCELADHEAAHRVHQELVEAELQQSTSEVDIAVQLVSMARQGGSGLLGNRRSMDPGDAILARWSDGHWYHGHLQSAGSGNLVTVSWDPPCNSWAPEAISVNDIMPRTEQAREVCNFDVAVAFVKKMRSMSEAAGSLEIVYHYTRGENVHQIVENSLKVPGTTNADGSKVTVKNGSVMAAASTPRRI</sequence>
<comment type="caution">
    <text evidence="2">The sequence shown here is derived from an EMBL/GenBank/DDBJ whole genome shotgun (WGS) entry which is preliminary data.</text>
</comment>
<evidence type="ECO:0008006" key="4">
    <source>
        <dbReference type="Google" id="ProtNLM"/>
    </source>
</evidence>
<evidence type="ECO:0000313" key="2">
    <source>
        <dbReference type="EMBL" id="CAK0881121.1"/>
    </source>
</evidence>
<accession>A0ABN9W4T7</accession>
<keyword evidence="3" id="KW-1185">Reference proteome</keyword>
<feature type="non-terminal residue" evidence="2">
    <location>
        <position position="1"/>
    </location>
</feature>
<feature type="region of interest" description="Disordered" evidence="1">
    <location>
        <begin position="1"/>
        <end position="44"/>
    </location>
</feature>
<feature type="region of interest" description="Disordered" evidence="1">
    <location>
        <begin position="71"/>
        <end position="92"/>
    </location>
</feature>
<reference evidence="2" key="1">
    <citation type="submission" date="2023-10" db="EMBL/GenBank/DDBJ databases">
        <authorList>
            <person name="Chen Y."/>
            <person name="Shah S."/>
            <person name="Dougan E. K."/>
            <person name="Thang M."/>
            <person name="Chan C."/>
        </authorList>
    </citation>
    <scope>NUCLEOTIDE SEQUENCE [LARGE SCALE GENOMIC DNA]</scope>
</reference>